<sequence length="623" mass="70881">MGEPSPLLRLTPLVRRRIYRFVGVAPWDHQQPHKFDLQGHDTGTTEQPKPSTFHGLLLSCRVIYSEAAALLYSANRFFLHYDHASLVLPDRPGPLAPLFALTAASLASLTNLTIVLNQASCHHHFGFGGYYSRCCLERNEIGSGLVASWLCEKPHAGGHHDLPLLAPNPIKPKRDGDGNNNHTDTDTDTDAQYAAAQLVLAAWRSAAVRLSYITSGCLDLGLVCDIDPQHERAIEVARSVITPLTLIPQLKDFHVRLCKTRDPRLQEVAQDAVSQVLRIPAAPYSRPPTRTTLTSLPRELRLRILEYTDLITPSREVTWSRQDQGYVIFYRDSQRSAPDREHREQFSPCLGSQLTRTFIGCFCRRRHAAFSLRCTCWAPPGPGLFLVCRALCQDAEFTFYSGNHFIIHDYKADPCWEVPFLGLWGRSQQGPAPRYDYPSARFAASQFLRDVIPPHCLPYLRFLELVFPPYLPQSWPRAGQPAMQDWLATVDWLRDKLNAPGLTIRLVGADIGDFTPDVYSAPITVSDVNAITRSYHELWGSLKPLGDNGLARFYAHFQSPWRFFGEPQYYHRVAMFPWLDAQSQELKETAERFVMGDRYEELYADGREEPHESFWTWTHYAQY</sequence>
<accession>A0AAD4HX76</accession>
<dbReference type="PANTHER" id="PTHR42085:SF1">
    <property type="entry name" value="F-BOX DOMAIN-CONTAINING PROTEIN"/>
    <property type="match status" value="1"/>
</dbReference>
<evidence type="ECO:0000313" key="3">
    <source>
        <dbReference type="Proteomes" id="UP001197093"/>
    </source>
</evidence>
<dbReference type="Proteomes" id="UP001197093">
    <property type="component" value="Unassembled WGS sequence"/>
</dbReference>
<protein>
    <submittedName>
        <fullName evidence="2">Uncharacterized protein</fullName>
    </submittedName>
</protein>
<dbReference type="EMBL" id="JAHCVI010000004">
    <property type="protein sequence ID" value="KAG7286741.1"/>
    <property type="molecule type" value="Genomic_DNA"/>
</dbReference>
<keyword evidence="3" id="KW-1185">Reference proteome</keyword>
<evidence type="ECO:0000256" key="1">
    <source>
        <dbReference type="SAM" id="MobiDB-lite"/>
    </source>
</evidence>
<evidence type="ECO:0000313" key="2">
    <source>
        <dbReference type="EMBL" id="KAG7286741.1"/>
    </source>
</evidence>
<reference evidence="2" key="1">
    <citation type="submission" date="2023-02" db="EMBL/GenBank/DDBJ databases">
        <authorList>
            <person name="Palmer J.M."/>
        </authorList>
    </citation>
    <scope>NUCLEOTIDE SEQUENCE</scope>
    <source>
        <strain evidence="2">FW57</strain>
    </source>
</reference>
<organism evidence="2 3">
    <name type="scientific">Staphylotrichum longicolle</name>
    <dbReference type="NCBI Taxonomy" id="669026"/>
    <lineage>
        <taxon>Eukaryota</taxon>
        <taxon>Fungi</taxon>
        <taxon>Dikarya</taxon>
        <taxon>Ascomycota</taxon>
        <taxon>Pezizomycotina</taxon>
        <taxon>Sordariomycetes</taxon>
        <taxon>Sordariomycetidae</taxon>
        <taxon>Sordariales</taxon>
        <taxon>Chaetomiaceae</taxon>
        <taxon>Staphylotrichum</taxon>
    </lineage>
</organism>
<dbReference type="AlphaFoldDB" id="A0AAD4HX76"/>
<dbReference type="PANTHER" id="PTHR42085">
    <property type="entry name" value="F-BOX DOMAIN-CONTAINING PROTEIN"/>
    <property type="match status" value="1"/>
</dbReference>
<name>A0AAD4HX76_9PEZI</name>
<comment type="caution">
    <text evidence="2">The sequence shown here is derived from an EMBL/GenBank/DDBJ whole genome shotgun (WGS) entry which is preliminary data.</text>
</comment>
<proteinExistence type="predicted"/>
<gene>
    <name evidence="2" type="ORF">NEMBOFW57_009055</name>
</gene>
<dbReference type="InterPro" id="IPR038883">
    <property type="entry name" value="AN11006-like"/>
</dbReference>
<feature type="region of interest" description="Disordered" evidence="1">
    <location>
        <begin position="162"/>
        <end position="187"/>
    </location>
</feature>